<keyword evidence="10" id="KW-0472">Membrane</keyword>
<gene>
    <name evidence="13" type="ORF">GQ588_10345</name>
</gene>
<proteinExistence type="predicted"/>
<evidence type="ECO:0000256" key="8">
    <source>
        <dbReference type="ARBA" id="ARBA00023004"/>
    </source>
</evidence>
<dbReference type="AlphaFoldDB" id="A0A857DI86"/>
<dbReference type="NCBIfam" id="TIGR01409">
    <property type="entry name" value="TAT_signal_seq"/>
    <property type="match status" value="1"/>
</dbReference>
<dbReference type="RefSeq" id="WP_158208370.1">
    <property type="nucleotide sequence ID" value="NZ_CP046996.1"/>
</dbReference>
<dbReference type="Proteomes" id="UP000430508">
    <property type="component" value="Chromosome"/>
</dbReference>
<dbReference type="SUPFAM" id="SSF54862">
    <property type="entry name" value="4Fe-4S ferredoxins"/>
    <property type="match status" value="1"/>
</dbReference>
<comment type="subcellular location">
    <subcellularLocation>
        <location evidence="2">Cell membrane</location>
    </subcellularLocation>
</comment>
<dbReference type="InterPro" id="IPR012832">
    <property type="entry name" value="RDH"/>
</dbReference>
<dbReference type="NCBIfam" id="TIGR02486">
    <property type="entry name" value="RDH"/>
    <property type="match status" value="1"/>
</dbReference>
<dbReference type="PROSITE" id="PS51318">
    <property type="entry name" value="TAT"/>
    <property type="match status" value="1"/>
</dbReference>
<organism evidence="13 14">
    <name type="scientific">Dehalobacter restrictus</name>
    <dbReference type="NCBI Taxonomy" id="55583"/>
    <lineage>
        <taxon>Bacteria</taxon>
        <taxon>Bacillati</taxon>
        <taxon>Bacillota</taxon>
        <taxon>Clostridia</taxon>
        <taxon>Eubacteriales</taxon>
        <taxon>Desulfitobacteriaceae</taxon>
        <taxon>Dehalobacter</taxon>
    </lineage>
</organism>
<keyword evidence="5" id="KW-0479">Metal-binding</keyword>
<dbReference type="Gene3D" id="3.30.70.20">
    <property type="match status" value="1"/>
</dbReference>
<dbReference type="InterPro" id="IPR019546">
    <property type="entry name" value="TAT_signal_bac_arc"/>
</dbReference>
<dbReference type="PROSITE" id="PS51379">
    <property type="entry name" value="4FE4S_FER_2"/>
    <property type="match status" value="1"/>
</dbReference>
<evidence type="ECO:0000256" key="7">
    <source>
        <dbReference type="ARBA" id="ARBA00022737"/>
    </source>
</evidence>
<dbReference type="InterPro" id="IPR017900">
    <property type="entry name" value="4Fe4S_Fe_S_CS"/>
</dbReference>
<dbReference type="Pfam" id="PF13484">
    <property type="entry name" value="Fer4_16"/>
    <property type="match status" value="1"/>
</dbReference>
<evidence type="ECO:0000313" key="13">
    <source>
        <dbReference type="EMBL" id="QHA01004.1"/>
    </source>
</evidence>
<dbReference type="GO" id="GO:0046872">
    <property type="term" value="F:metal ion binding"/>
    <property type="evidence" value="ECO:0007669"/>
    <property type="project" value="UniProtKB-KW"/>
</dbReference>
<evidence type="ECO:0000256" key="6">
    <source>
        <dbReference type="ARBA" id="ARBA00022729"/>
    </source>
</evidence>
<accession>A0A857DI86</accession>
<keyword evidence="7" id="KW-0677">Repeat</keyword>
<dbReference type="PROSITE" id="PS00198">
    <property type="entry name" value="4FE4S_FER_1"/>
    <property type="match status" value="1"/>
</dbReference>
<evidence type="ECO:0000256" key="10">
    <source>
        <dbReference type="ARBA" id="ARBA00023136"/>
    </source>
</evidence>
<protein>
    <submittedName>
        <fullName evidence="13">Reductive dehalogenase</fullName>
    </submittedName>
</protein>
<dbReference type="InterPro" id="IPR017896">
    <property type="entry name" value="4Fe4S_Fe-S-bd"/>
</dbReference>
<keyword evidence="6" id="KW-0732">Signal</keyword>
<keyword evidence="3" id="KW-1003">Cell membrane</keyword>
<evidence type="ECO:0000256" key="11">
    <source>
        <dbReference type="ARBA" id="ARBA00029374"/>
    </source>
</evidence>
<comment type="cofactor">
    <cofactor evidence="11">
        <name>corrinoid</name>
        <dbReference type="ChEBI" id="CHEBI:33913"/>
    </cofactor>
</comment>
<evidence type="ECO:0000256" key="9">
    <source>
        <dbReference type="ARBA" id="ARBA00023014"/>
    </source>
</evidence>
<dbReference type="PANTHER" id="PTHR42827:SF1">
    <property type="entry name" value="IRON-SULFUR CLUSTER-BINDING PROTEIN"/>
    <property type="match status" value="1"/>
</dbReference>
<evidence type="ECO:0000256" key="3">
    <source>
        <dbReference type="ARBA" id="ARBA00022475"/>
    </source>
</evidence>
<name>A0A857DI86_9FIRM</name>
<keyword evidence="4" id="KW-0004">4Fe-4S</keyword>
<evidence type="ECO:0000256" key="2">
    <source>
        <dbReference type="ARBA" id="ARBA00004236"/>
    </source>
</evidence>
<evidence type="ECO:0000313" key="14">
    <source>
        <dbReference type="Proteomes" id="UP000430508"/>
    </source>
</evidence>
<evidence type="ECO:0000256" key="4">
    <source>
        <dbReference type="ARBA" id="ARBA00022485"/>
    </source>
</evidence>
<dbReference type="PANTHER" id="PTHR42827">
    <property type="entry name" value="IRON-SULFUR CLUSTER-BINDING PROTEIN-RELATED"/>
    <property type="match status" value="1"/>
</dbReference>
<dbReference type="GO" id="GO:0005886">
    <property type="term" value="C:plasma membrane"/>
    <property type="evidence" value="ECO:0007669"/>
    <property type="project" value="UniProtKB-SubCell"/>
</dbReference>
<comment type="cofactor">
    <cofactor evidence="1">
        <name>[4Fe-4S] cluster</name>
        <dbReference type="ChEBI" id="CHEBI:49883"/>
    </cofactor>
</comment>
<feature type="domain" description="4Fe-4S ferredoxin-type" evidence="12">
    <location>
        <begin position="315"/>
        <end position="345"/>
    </location>
</feature>
<sequence length="437" mass="48374">MSIEKQEGKQELRINRRNFLKAGAASAISMGVLGMTNALPVQAAETVSNSGGQSKLHPTNYGMASVKMADFNDQWLGTTKIVGPIKRFHEANQGFNLVFRHKVSEAAFKANLYYHAASKYPLGDALAKFTLSLAPMVSGKPAPEKLAIPDPEQMSQHIKDCAYFLRADEVGIGKMPSFAYYEFKAPPLPDMMKDDLSKSVPVTESLPYVIVVMTDQNLETTMASTGYDGISGSQSFLGYHATAVITVILASYIRNLGYNARAHHFSNYAAIMAPCLISAGLGEMTRTGDCIAHPTLGFRNKVAAVTTDLPLLPDRPIDFGAQDFCRVCKKCADNCPSGAITQDEDYIEKNGILRWQSDIKKCVEFRVTNKEGSMCGRCMKVCPWNSKEDSWFHQAGTFIGSHGETASNLLKQVDDMFGYGTEQIEKYKWWLEWPERY</sequence>
<dbReference type="InterPro" id="IPR006311">
    <property type="entry name" value="TAT_signal"/>
</dbReference>
<keyword evidence="8" id="KW-0408">Iron</keyword>
<evidence type="ECO:0000259" key="12">
    <source>
        <dbReference type="PROSITE" id="PS51379"/>
    </source>
</evidence>
<reference evidence="13 14" key="1">
    <citation type="submission" date="2019-12" db="EMBL/GenBank/DDBJ databases">
        <title>Sequence classification of anaerobic respiratory reductive dehalogenases: First we see many, then we see few.</title>
        <authorList>
            <person name="Molenda O."/>
            <person name="Puentes Jacome L.A."/>
            <person name="Cao X."/>
            <person name="Nesbo C.L."/>
            <person name="Tang S."/>
            <person name="Morson N."/>
            <person name="Patron J."/>
            <person name="Lomheim L."/>
            <person name="Wishart D.S."/>
            <person name="Edwards E.A."/>
        </authorList>
    </citation>
    <scope>NUCLEOTIDE SEQUENCE [LARGE SCALE GENOMIC DNA]</scope>
    <source>
        <strain evidence="13 14">12DCA</strain>
    </source>
</reference>
<evidence type="ECO:0000256" key="5">
    <source>
        <dbReference type="ARBA" id="ARBA00022723"/>
    </source>
</evidence>
<evidence type="ECO:0000256" key="1">
    <source>
        <dbReference type="ARBA" id="ARBA00001966"/>
    </source>
</evidence>
<dbReference type="GO" id="GO:0051539">
    <property type="term" value="F:4 iron, 4 sulfur cluster binding"/>
    <property type="evidence" value="ECO:0007669"/>
    <property type="project" value="UniProtKB-KW"/>
</dbReference>
<keyword evidence="9" id="KW-0411">Iron-sulfur</keyword>
<dbReference type="EMBL" id="CP046996">
    <property type="protein sequence ID" value="QHA01004.1"/>
    <property type="molecule type" value="Genomic_DNA"/>
</dbReference>